<protein>
    <submittedName>
        <fullName evidence="2">Uncharacterized protein</fullName>
    </submittedName>
</protein>
<reference evidence="3" key="1">
    <citation type="submission" date="2018-02" db="EMBL/GenBank/DDBJ databases">
        <title>Genome sequencing of Solimonas sp. HR-BB.</title>
        <authorList>
            <person name="Lee Y."/>
            <person name="Jeon C.O."/>
        </authorList>
    </citation>
    <scope>NUCLEOTIDE SEQUENCE [LARGE SCALE GENOMIC DNA]</scope>
    <source>
        <strain evidence="3">HR-U</strain>
    </source>
</reference>
<comment type="caution">
    <text evidence="2">The sequence shown here is derived from an EMBL/GenBank/DDBJ whole genome shotgun (WGS) entry which is preliminary data.</text>
</comment>
<dbReference type="OrthoDB" id="709006at2"/>
<sequence>MSKQLKYLFIGAILILMAYMVYNAISQPGVQDLKGNFKEVALYRNENNTGPIKRMYAVTVDDTLWSEMKQYGDFMPHTKYGMTTVYFFKTGSAVPTVLQPGETPFDDTFQPLAKYEKNGMGEVSFQNVLEK</sequence>
<keyword evidence="1" id="KW-1133">Transmembrane helix</keyword>
<dbReference type="RefSeq" id="WP_104713567.1">
    <property type="nucleotide sequence ID" value="NZ_PTRA01000001.1"/>
</dbReference>
<accession>A0A2S7IT95</accession>
<keyword evidence="1" id="KW-0812">Transmembrane</keyword>
<name>A0A2S7IT95_9BACT</name>
<keyword evidence="3" id="KW-1185">Reference proteome</keyword>
<dbReference type="Proteomes" id="UP000239590">
    <property type="component" value="Unassembled WGS sequence"/>
</dbReference>
<dbReference type="AlphaFoldDB" id="A0A2S7IT95"/>
<gene>
    <name evidence="2" type="ORF">C5O19_14905</name>
</gene>
<keyword evidence="1" id="KW-0472">Membrane</keyword>
<dbReference type="EMBL" id="PTRA01000001">
    <property type="protein sequence ID" value="PQA60848.1"/>
    <property type="molecule type" value="Genomic_DNA"/>
</dbReference>
<evidence type="ECO:0000256" key="1">
    <source>
        <dbReference type="SAM" id="Phobius"/>
    </source>
</evidence>
<feature type="transmembrane region" description="Helical" evidence="1">
    <location>
        <begin position="7"/>
        <end position="25"/>
    </location>
</feature>
<evidence type="ECO:0000313" key="2">
    <source>
        <dbReference type="EMBL" id="PQA60848.1"/>
    </source>
</evidence>
<evidence type="ECO:0000313" key="3">
    <source>
        <dbReference type="Proteomes" id="UP000239590"/>
    </source>
</evidence>
<proteinExistence type="predicted"/>
<organism evidence="2 3">
    <name type="scientific">Siphonobacter curvatus</name>
    <dbReference type="NCBI Taxonomy" id="2094562"/>
    <lineage>
        <taxon>Bacteria</taxon>
        <taxon>Pseudomonadati</taxon>
        <taxon>Bacteroidota</taxon>
        <taxon>Cytophagia</taxon>
        <taxon>Cytophagales</taxon>
        <taxon>Cytophagaceae</taxon>
        <taxon>Siphonobacter</taxon>
    </lineage>
</organism>